<dbReference type="RefSeq" id="WP_118047002.1">
    <property type="nucleotide sequence ID" value="NZ_AP031446.1"/>
</dbReference>
<evidence type="ECO:0000313" key="2">
    <source>
        <dbReference type="EMBL" id="RGT38053.1"/>
    </source>
</evidence>
<proteinExistence type="predicted"/>
<dbReference type="Proteomes" id="UP000283834">
    <property type="component" value="Unassembled WGS sequence"/>
</dbReference>
<keyword evidence="1" id="KW-0472">Membrane</keyword>
<dbReference type="AlphaFoldDB" id="A0A412NFY2"/>
<feature type="transmembrane region" description="Helical" evidence="1">
    <location>
        <begin position="12"/>
        <end position="31"/>
    </location>
</feature>
<evidence type="ECO:0000313" key="3">
    <source>
        <dbReference type="Proteomes" id="UP000283834"/>
    </source>
</evidence>
<accession>A0A412NFY2</accession>
<protein>
    <submittedName>
        <fullName evidence="2">Uncharacterized protein</fullName>
    </submittedName>
</protein>
<feature type="transmembrane region" description="Helical" evidence="1">
    <location>
        <begin position="37"/>
        <end position="58"/>
    </location>
</feature>
<organism evidence="2 3">
    <name type="scientific">Mediterraneibacter gnavus</name>
    <name type="common">Ruminococcus gnavus</name>
    <dbReference type="NCBI Taxonomy" id="33038"/>
    <lineage>
        <taxon>Bacteria</taxon>
        <taxon>Bacillati</taxon>
        <taxon>Bacillota</taxon>
        <taxon>Clostridia</taxon>
        <taxon>Lachnospirales</taxon>
        <taxon>Lachnospiraceae</taxon>
        <taxon>Mediterraneibacter</taxon>
    </lineage>
</organism>
<name>A0A412NFY2_MEDGN</name>
<keyword evidence="1" id="KW-0812">Transmembrane</keyword>
<dbReference type="EMBL" id="QRWQ01000009">
    <property type="protein sequence ID" value="RGT38053.1"/>
    <property type="molecule type" value="Genomic_DNA"/>
</dbReference>
<keyword evidence="1" id="KW-1133">Transmembrane helix</keyword>
<gene>
    <name evidence="2" type="ORF">DWX36_10315</name>
</gene>
<reference evidence="2 3" key="1">
    <citation type="submission" date="2018-08" db="EMBL/GenBank/DDBJ databases">
        <title>A genome reference for cultivated species of the human gut microbiota.</title>
        <authorList>
            <person name="Zou Y."/>
            <person name="Xue W."/>
            <person name="Luo G."/>
        </authorList>
    </citation>
    <scope>NUCLEOTIDE SEQUENCE [LARGE SCALE GENOMIC DNA]</scope>
    <source>
        <strain evidence="2 3">AF19-16AC</strain>
    </source>
</reference>
<evidence type="ECO:0000256" key="1">
    <source>
        <dbReference type="SAM" id="Phobius"/>
    </source>
</evidence>
<sequence>MGKLSKHTRKRLIKLLTAMGMFGLMAVWDWAIPQNTAWKLVVSMLLGGTGLFISIRLLSNSDVQGKQQGREE</sequence>
<comment type="caution">
    <text evidence="2">The sequence shown here is derived from an EMBL/GenBank/DDBJ whole genome shotgun (WGS) entry which is preliminary data.</text>
</comment>